<dbReference type="GO" id="GO:0016810">
    <property type="term" value="F:hydrolase activity, acting on carbon-nitrogen (but not peptide) bonds"/>
    <property type="evidence" value="ECO:0007669"/>
    <property type="project" value="InterPro"/>
</dbReference>
<dbReference type="InterPro" id="IPR050248">
    <property type="entry name" value="Polysacc_deacetylase_ArnD"/>
</dbReference>
<dbReference type="InterPro" id="IPR011330">
    <property type="entry name" value="Glyco_hydro/deAcase_b/a-brl"/>
</dbReference>
<dbReference type="Pfam" id="PF01522">
    <property type="entry name" value="Polysacc_deac_1"/>
    <property type="match status" value="1"/>
</dbReference>
<proteinExistence type="predicted"/>
<organism evidence="3 4">
    <name type="scientific">Streptomyces atratus</name>
    <dbReference type="NCBI Taxonomy" id="1893"/>
    <lineage>
        <taxon>Bacteria</taxon>
        <taxon>Bacillati</taxon>
        <taxon>Actinomycetota</taxon>
        <taxon>Actinomycetes</taxon>
        <taxon>Kitasatosporales</taxon>
        <taxon>Streptomycetaceae</taxon>
        <taxon>Streptomyces</taxon>
    </lineage>
</organism>
<dbReference type="InterPro" id="IPR002509">
    <property type="entry name" value="NODB_dom"/>
</dbReference>
<dbReference type="EMBL" id="CP027306">
    <property type="protein sequence ID" value="AXE81695.1"/>
    <property type="molecule type" value="Genomic_DNA"/>
</dbReference>
<accession>A0A2Z5JQM6</accession>
<dbReference type="SUPFAM" id="SSF88713">
    <property type="entry name" value="Glycoside hydrolase/deacetylase"/>
    <property type="match status" value="1"/>
</dbReference>
<evidence type="ECO:0000259" key="2">
    <source>
        <dbReference type="Pfam" id="PF01522"/>
    </source>
</evidence>
<dbReference type="Proteomes" id="UP000252698">
    <property type="component" value="Chromosome"/>
</dbReference>
<evidence type="ECO:0000313" key="3">
    <source>
        <dbReference type="EMBL" id="AXE81695.1"/>
    </source>
</evidence>
<dbReference type="PANTHER" id="PTHR10587:SF137">
    <property type="entry name" value="4-DEOXY-4-FORMAMIDO-L-ARABINOSE-PHOSPHOUNDECAPRENOL DEFORMYLASE ARND-RELATED"/>
    <property type="match status" value="1"/>
</dbReference>
<evidence type="ECO:0000256" key="1">
    <source>
        <dbReference type="SAM" id="MobiDB-lite"/>
    </source>
</evidence>
<feature type="domain" description="NodB homology" evidence="2">
    <location>
        <begin position="1"/>
        <end position="60"/>
    </location>
</feature>
<sequence>MAAAGHEIGIHAWHHRPLPLRGPKATFGEPRRARDFVADVTGEMARRFRPPYGAMSTAAHPATLSQGPAPVLWTTWGRDRTRQATAESVHRTVTARLSGGGTIPLHDSGVTSAPGACVRTPLAERSRTGSVRPYRPSRPVRHPMRQGLMHEPR</sequence>
<dbReference type="Gene3D" id="3.20.20.370">
    <property type="entry name" value="Glycoside hydrolase/deacetylase"/>
    <property type="match status" value="1"/>
</dbReference>
<dbReference type="KEGG" id="sata:C5746_37510"/>
<name>A0A2Z5JQM6_STRAR</name>
<reference evidence="3 4" key="1">
    <citation type="journal article" date="2018" name="Front. Microbiol.">
        <title>Genome Sequencing of Streptomyces atratus SCSIOZH16 and Activation Production of Nocardamine via Metabolic Engineering.</title>
        <authorList>
            <person name="Li Y."/>
            <person name="Zhang C."/>
            <person name="Liu C."/>
            <person name="Ju J."/>
            <person name="Ma J."/>
        </authorList>
    </citation>
    <scope>NUCLEOTIDE SEQUENCE [LARGE SCALE GENOMIC DNA]</scope>
    <source>
        <strain evidence="3 4">SCSIO_ZH16</strain>
    </source>
</reference>
<dbReference type="PANTHER" id="PTHR10587">
    <property type="entry name" value="GLYCOSYL TRANSFERASE-RELATED"/>
    <property type="match status" value="1"/>
</dbReference>
<dbReference type="AlphaFoldDB" id="A0A2Z5JQM6"/>
<dbReference type="GO" id="GO:0005975">
    <property type="term" value="P:carbohydrate metabolic process"/>
    <property type="evidence" value="ECO:0007669"/>
    <property type="project" value="InterPro"/>
</dbReference>
<feature type="region of interest" description="Disordered" evidence="1">
    <location>
        <begin position="124"/>
        <end position="153"/>
    </location>
</feature>
<evidence type="ECO:0000313" key="4">
    <source>
        <dbReference type="Proteomes" id="UP000252698"/>
    </source>
</evidence>
<gene>
    <name evidence="3" type="ORF">C5746_37510</name>
</gene>
<protein>
    <recommendedName>
        <fullName evidence="2">NodB homology domain-containing protein</fullName>
    </recommendedName>
</protein>